<evidence type="ECO:0000313" key="8">
    <source>
        <dbReference type="EMBL" id="ADU31711.1"/>
    </source>
</evidence>
<feature type="transmembrane region" description="Helical" evidence="6">
    <location>
        <begin position="248"/>
        <end position="267"/>
    </location>
</feature>
<evidence type="ECO:0000256" key="5">
    <source>
        <dbReference type="ARBA" id="ARBA00023136"/>
    </source>
</evidence>
<feature type="transmembrane region" description="Helical" evidence="6">
    <location>
        <begin position="28"/>
        <end position="54"/>
    </location>
</feature>
<feature type="transmembrane region" description="Helical" evidence="6">
    <location>
        <begin position="325"/>
        <end position="342"/>
    </location>
</feature>
<dbReference type="AlphaFoldDB" id="E6TQT6"/>
<keyword evidence="3 6" id="KW-0812">Transmembrane</keyword>
<evidence type="ECO:0000256" key="1">
    <source>
        <dbReference type="ARBA" id="ARBA00004651"/>
    </source>
</evidence>
<evidence type="ECO:0000256" key="2">
    <source>
        <dbReference type="ARBA" id="ARBA00022475"/>
    </source>
</evidence>
<comment type="subcellular location">
    <subcellularLocation>
        <location evidence="1">Cell membrane</location>
        <topology evidence="1">Multi-pass membrane protein</topology>
    </subcellularLocation>
</comment>
<dbReference type="RefSeq" id="WP_013490042.1">
    <property type="nucleotide sequence ID" value="NC_014829.1"/>
</dbReference>
<dbReference type="KEGG" id="bco:Bcell_3469"/>
<dbReference type="OrthoDB" id="9762978at2"/>
<feature type="transmembrane region" description="Helical" evidence="6">
    <location>
        <begin position="188"/>
        <end position="211"/>
    </location>
</feature>
<feature type="transmembrane region" description="Helical" evidence="6">
    <location>
        <begin position="397"/>
        <end position="419"/>
    </location>
</feature>
<feature type="transmembrane region" description="Helical" evidence="6">
    <location>
        <begin position="362"/>
        <end position="385"/>
    </location>
</feature>
<dbReference type="InterPro" id="IPR018461">
    <property type="entry name" value="Na/H_Antiport_NhaC-like_C"/>
</dbReference>
<dbReference type="PANTHER" id="PTHR43478:SF1">
    <property type="entry name" value="NA+_H+ ANTIPORTER NHAC-LIKE C-TERMINAL DOMAIN-CONTAINING PROTEIN"/>
    <property type="match status" value="1"/>
</dbReference>
<dbReference type="Proteomes" id="UP000001401">
    <property type="component" value="Chromosome"/>
</dbReference>
<evidence type="ECO:0000313" key="9">
    <source>
        <dbReference type="Proteomes" id="UP000001401"/>
    </source>
</evidence>
<dbReference type="Pfam" id="PF03553">
    <property type="entry name" value="Na_H_antiporter"/>
    <property type="match status" value="1"/>
</dbReference>
<reference evidence="8" key="1">
    <citation type="submission" date="2010-12" db="EMBL/GenBank/DDBJ databases">
        <title>Complete sequence of Bacillus cellulosilyticus DSM 2522.</title>
        <authorList>
            <consortium name="US DOE Joint Genome Institute"/>
            <person name="Lucas S."/>
            <person name="Copeland A."/>
            <person name="Lapidus A."/>
            <person name="Cheng J.-F."/>
            <person name="Bruce D."/>
            <person name="Goodwin L."/>
            <person name="Pitluck S."/>
            <person name="Chertkov O."/>
            <person name="Detter J.C."/>
            <person name="Han C."/>
            <person name="Tapia R."/>
            <person name="Land M."/>
            <person name="Hauser L."/>
            <person name="Jeffries C."/>
            <person name="Kyrpides N."/>
            <person name="Ivanova N."/>
            <person name="Mikhailova N."/>
            <person name="Brumm P."/>
            <person name="Mead D."/>
            <person name="Woyke T."/>
        </authorList>
    </citation>
    <scope>NUCLEOTIDE SEQUENCE [LARGE SCALE GENOMIC DNA]</scope>
    <source>
        <strain evidence="8">DSM 2522</strain>
    </source>
</reference>
<keyword evidence="4 6" id="KW-1133">Transmembrane helix</keyword>
<dbReference type="EMBL" id="CP002394">
    <property type="protein sequence ID" value="ADU31711.1"/>
    <property type="molecule type" value="Genomic_DNA"/>
</dbReference>
<name>E6TQT6_EVAC2</name>
<proteinExistence type="predicted"/>
<gene>
    <name evidence="8" type="ordered locus">Bcell_3469</name>
</gene>
<feature type="transmembrane region" description="Helical" evidence="6">
    <location>
        <begin position="154"/>
        <end position="176"/>
    </location>
</feature>
<feature type="transmembrane region" description="Helical" evidence="6">
    <location>
        <begin position="66"/>
        <end position="86"/>
    </location>
</feature>
<organism evidence="8 9">
    <name type="scientific">Evansella cellulosilytica (strain ATCC 21833 / DSM 2522 / FERM P-1141 / JCM 9156 / N-4)</name>
    <name type="common">Bacillus cellulosilyticus</name>
    <dbReference type="NCBI Taxonomy" id="649639"/>
    <lineage>
        <taxon>Bacteria</taxon>
        <taxon>Bacillati</taxon>
        <taxon>Bacillota</taxon>
        <taxon>Bacilli</taxon>
        <taxon>Bacillales</taxon>
        <taxon>Bacillaceae</taxon>
        <taxon>Evansella</taxon>
    </lineage>
</organism>
<accession>E6TQT6</accession>
<evidence type="ECO:0000256" key="4">
    <source>
        <dbReference type="ARBA" id="ARBA00022989"/>
    </source>
</evidence>
<evidence type="ECO:0000256" key="6">
    <source>
        <dbReference type="SAM" id="Phobius"/>
    </source>
</evidence>
<sequence length="467" mass="50812">MEASWLSILPFLVVIPIAIITKQVLPGLIAGLLVGAYILSPTPIGGMQTTLMYVVQALIDENNIKIIVFLYAFSGLVGMIKTSGGIKGFVETAAKKIVSKKQALILTYVSTIGTFSAPTFRFVTIAPIMKALLKKVKMSTKELGFVIETTATPVIVLIPVATAFVGYMVSVIQISVQNVGSNLDPYSLFIQSIPFNFFAFVIILLGIYLSFFHPSHTDAPMQIEEDIEDKDWRDCHPAVSRDLPNKPWNLLVPIVLVISLTLFLTWWDGSDEGYTLVESFIRANVLDAMVIALLFTVFISIVMFLVQKFRLGELIESFIQGGNDLMSVIVLLSVVWGLSSVTDDLGFSGFVTAHTGWIPDMFITPLLFVFGAVISYFIGSAWGTWGMLMPLGISLSLTADISLPLIIGAVFASGSFGAFASPLSDDTNTIAKILDLKVMDYARFKLKPALIAAGVTTVLYTAVGFIL</sequence>
<feature type="transmembrane region" description="Helical" evidence="6">
    <location>
        <begin position="449"/>
        <end position="466"/>
    </location>
</feature>
<evidence type="ECO:0000256" key="3">
    <source>
        <dbReference type="ARBA" id="ARBA00022692"/>
    </source>
</evidence>
<feature type="domain" description="Na+/H+ antiporter NhaC-like C-terminal" evidence="7">
    <location>
        <begin position="154"/>
        <end position="465"/>
    </location>
</feature>
<protein>
    <submittedName>
        <fullName evidence="8">Na+/H+ antiporter NhaC-like protein</fullName>
    </submittedName>
</protein>
<keyword evidence="9" id="KW-1185">Reference proteome</keyword>
<dbReference type="eggNOG" id="COG1757">
    <property type="taxonomic scope" value="Bacteria"/>
</dbReference>
<dbReference type="GO" id="GO:0005886">
    <property type="term" value="C:plasma membrane"/>
    <property type="evidence" value="ECO:0007669"/>
    <property type="project" value="UniProtKB-SubCell"/>
</dbReference>
<dbReference type="HOGENOM" id="CLU_018751_2_1_9"/>
<feature type="transmembrane region" description="Helical" evidence="6">
    <location>
        <begin position="106"/>
        <end position="133"/>
    </location>
</feature>
<evidence type="ECO:0000259" key="7">
    <source>
        <dbReference type="Pfam" id="PF03553"/>
    </source>
</evidence>
<keyword evidence="5 6" id="KW-0472">Membrane</keyword>
<dbReference type="PANTHER" id="PTHR43478">
    <property type="entry name" value="NA+/H+ ANTIPORTER-RELATED"/>
    <property type="match status" value="1"/>
</dbReference>
<keyword evidence="2" id="KW-1003">Cell membrane</keyword>
<dbReference type="STRING" id="649639.Bcell_3469"/>
<feature type="transmembrane region" description="Helical" evidence="6">
    <location>
        <begin position="279"/>
        <end position="305"/>
    </location>
</feature>